<dbReference type="PANTHER" id="PTHR23172:SF68">
    <property type="entry name" value="DNAJ DOMAIN PROTEIN"/>
    <property type="match status" value="1"/>
</dbReference>
<dbReference type="SUPFAM" id="SSF46565">
    <property type="entry name" value="Chaperone J-domain"/>
    <property type="match status" value="1"/>
</dbReference>
<dbReference type="Gene3D" id="3.40.50.1110">
    <property type="entry name" value="SGNH hydrolase"/>
    <property type="match status" value="1"/>
</dbReference>
<dbReference type="InterPro" id="IPR036514">
    <property type="entry name" value="SGNH_hydro_sf"/>
</dbReference>
<protein>
    <submittedName>
        <fullName evidence="1">GDSL esterase/lipase</fullName>
    </submittedName>
</protein>
<evidence type="ECO:0000313" key="1">
    <source>
        <dbReference type="EMBL" id="KAF7844184.1"/>
    </source>
</evidence>
<dbReference type="PANTHER" id="PTHR23172">
    <property type="entry name" value="AUXILIN/CYCLIN G-ASSOCIATED KINASE-RELATED"/>
    <property type="match status" value="1"/>
</dbReference>
<dbReference type="InterPro" id="IPR036869">
    <property type="entry name" value="J_dom_sf"/>
</dbReference>
<organism evidence="1 2">
    <name type="scientific">Senna tora</name>
    <dbReference type="NCBI Taxonomy" id="362788"/>
    <lineage>
        <taxon>Eukaryota</taxon>
        <taxon>Viridiplantae</taxon>
        <taxon>Streptophyta</taxon>
        <taxon>Embryophyta</taxon>
        <taxon>Tracheophyta</taxon>
        <taxon>Spermatophyta</taxon>
        <taxon>Magnoliopsida</taxon>
        <taxon>eudicotyledons</taxon>
        <taxon>Gunneridae</taxon>
        <taxon>Pentapetalae</taxon>
        <taxon>rosids</taxon>
        <taxon>fabids</taxon>
        <taxon>Fabales</taxon>
        <taxon>Fabaceae</taxon>
        <taxon>Caesalpinioideae</taxon>
        <taxon>Cassia clade</taxon>
        <taxon>Senna</taxon>
    </lineage>
</organism>
<dbReference type="OrthoDB" id="1459403at2759"/>
<accession>A0A835CJ40</accession>
<dbReference type="GO" id="GO:0072583">
    <property type="term" value="P:clathrin-dependent endocytosis"/>
    <property type="evidence" value="ECO:0007669"/>
    <property type="project" value="TreeGrafter"/>
</dbReference>
<dbReference type="GO" id="GO:0072318">
    <property type="term" value="P:clathrin coat disassembly"/>
    <property type="evidence" value="ECO:0007669"/>
    <property type="project" value="TreeGrafter"/>
</dbReference>
<sequence length="123" mass="13722">MWSLVLGADLSDADLRSADFSLANVTKRLYDLGAHRVVVTGTGPLGCVPAELAMQNRNGECLASLKYYSAYYFLDQNMRIVETADIQIKRWAAGKESNMRALLSTLQYVRDVTEHFVELTGML</sequence>
<comment type="caution">
    <text evidence="1">The sequence shown here is derived from an EMBL/GenBank/DDBJ whole genome shotgun (WGS) entry which is preliminary data.</text>
</comment>
<evidence type="ECO:0000313" key="2">
    <source>
        <dbReference type="Proteomes" id="UP000634136"/>
    </source>
</evidence>
<dbReference type="EMBL" id="JAAIUW010000001">
    <property type="protein sequence ID" value="KAF7844184.1"/>
    <property type="molecule type" value="Genomic_DNA"/>
</dbReference>
<reference evidence="1" key="1">
    <citation type="submission" date="2020-09" db="EMBL/GenBank/DDBJ databases">
        <title>Genome-Enabled Discovery of Anthraquinone Biosynthesis in Senna tora.</title>
        <authorList>
            <person name="Kang S.-H."/>
            <person name="Pandey R.P."/>
            <person name="Lee C.-M."/>
            <person name="Sim J.-S."/>
            <person name="Jeong J.-T."/>
            <person name="Choi B.-S."/>
            <person name="Jung M."/>
            <person name="Ginzburg D."/>
            <person name="Zhao K."/>
            <person name="Won S.Y."/>
            <person name="Oh T.-J."/>
            <person name="Yu Y."/>
            <person name="Kim N.-H."/>
            <person name="Lee O.R."/>
            <person name="Lee T.-H."/>
            <person name="Bashyal P."/>
            <person name="Kim T.-S."/>
            <person name="Lee W.-H."/>
            <person name="Kawkins C."/>
            <person name="Kim C.-K."/>
            <person name="Kim J.S."/>
            <person name="Ahn B.O."/>
            <person name="Rhee S.Y."/>
            <person name="Sohng J.K."/>
        </authorList>
    </citation>
    <scope>NUCLEOTIDE SEQUENCE</scope>
    <source>
        <tissue evidence="1">Leaf</tissue>
    </source>
</reference>
<dbReference type="GO" id="GO:0030276">
    <property type="term" value="F:clathrin binding"/>
    <property type="evidence" value="ECO:0007669"/>
    <property type="project" value="TreeGrafter"/>
</dbReference>
<dbReference type="AlphaFoldDB" id="A0A835CJ40"/>
<dbReference type="Proteomes" id="UP000634136">
    <property type="component" value="Unassembled WGS sequence"/>
</dbReference>
<dbReference type="GO" id="GO:0031982">
    <property type="term" value="C:vesicle"/>
    <property type="evidence" value="ECO:0007669"/>
    <property type="project" value="TreeGrafter"/>
</dbReference>
<name>A0A835CJ40_9FABA</name>
<gene>
    <name evidence="1" type="ORF">G2W53_001089</name>
</gene>
<proteinExistence type="predicted"/>
<keyword evidence="2" id="KW-1185">Reference proteome</keyword>
<dbReference type="GO" id="GO:0005737">
    <property type="term" value="C:cytoplasm"/>
    <property type="evidence" value="ECO:0007669"/>
    <property type="project" value="TreeGrafter"/>
</dbReference>